<reference evidence="2" key="1">
    <citation type="submission" date="2014-09" db="EMBL/GenBank/DDBJ databases">
        <authorList>
            <person name="Mudge J."/>
            <person name="Ramaraj T."/>
            <person name="Lindquist I.E."/>
            <person name="Bharti A.K."/>
            <person name="Sundararajan A."/>
            <person name="Cameron C.T."/>
            <person name="Woodward J.E."/>
            <person name="May G.D."/>
            <person name="Brubaker C."/>
            <person name="Broadhvest J."/>
            <person name="Wilkins T.A."/>
        </authorList>
    </citation>
    <scope>NUCLEOTIDE SEQUENCE</scope>
    <source>
        <strain evidence="2">cv. AKA8401</strain>
    </source>
</reference>
<keyword evidence="2" id="KW-1185">Reference proteome</keyword>
<accession>A0A0B0PIB7</accession>
<organism evidence="1 2">
    <name type="scientific">Gossypium arboreum</name>
    <name type="common">Tree cotton</name>
    <name type="synonym">Gossypium nanking</name>
    <dbReference type="NCBI Taxonomy" id="29729"/>
    <lineage>
        <taxon>Eukaryota</taxon>
        <taxon>Viridiplantae</taxon>
        <taxon>Streptophyta</taxon>
        <taxon>Embryophyta</taxon>
        <taxon>Tracheophyta</taxon>
        <taxon>Spermatophyta</taxon>
        <taxon>Magnoliopsida</taxon>
        <taxon>eudicotyledons</taxon>
        <taxon>Gunneridae</taxon>
        <taxon>Pentapetalae</taxon>
        <taxon>rosids</taxon>
        <taxon>malvids</taxon>
        <taxon>Malvales</taxon>
        <taxon>Malvaceae</taxon>
        <taxon>Malvoideae</taxon>
        <taxon>Gossypium</taxon>
    </lineage>
</organism>
<sequence length="42" mass="5116">MPLSHTGSYWHTYIEVTYRRQRIKRGLTRTHISEPYVMTYVS</sequence>
<proteinExistence type="predicted"/>
<protein>
    <submittedName>
        <fullName evidence="1">Uncharacterized protein</fullName>
    </submittedName>
</protein>
<dbReference type="EMBL" id="KN429504">
    <property type="protein sequence ID" value="KHG24652.1"/>
    <property type="molecule type" value="Genomic_DNA"/>
</dbReference>
<evidence type="ECO:0000313" key="1">
    <source>
        <dbReference type="EMBL" id="KHG24652.1"/>
    </source>
</evidence>
<gene>
    <name evidence="1" type="ORF">F383_31035</name>
</gene>
<evidence type="ECO:0000313" key="2">
    <source>
        <dbReference type="Proteomes" id="UP000032142"/>
    </source>
</evidence>
<dbReference type="AlphaFoldDB" id="A0A0B0PIB7"/>
<name>A0A0B0PIB7_GOSAR</name>
<dbReference type="Proteomes" id="UP000032142">
    <property type="component" value="Unassembled WGS sequence"/>
</dbReference>